<dbReference type="AlphaFoldDB" id="A0AAQ4DZZ7"/>
<evidence type="ECO:0000259" key="1">
    <source>
        <dbReference type="PROSITE" id="PS50106"/>
    </source>
</evidence>
<dbReference type="Proteomes" id="UP001321473">
    <property type="component" value="Unassembled WGS sequence"/>
</dbReference>
<dbReference type="InterPro" id="IPR001478">
    <property type="entry name" value="PDZ"/>
</dbReference>
<evidence type="ECO:0000313" key="2">
    <source>
        <dbReference type="EMBL" id="KAK8768037.1"/>
    </source>
</evidence>
<proteinExistence type="predicted"/>
<feature type="domain" description="PDZ" evidence="1">
    <location>
        <begin position="184"/>
        <end position="238"/>
    </location>
</feature>
<dbReference type="Gene3D" id="2.30.42.10">
    <property type="match status" value="1"/>
</dbReference>
<keyword evidence="3" id="KW-1185">Reference proteome</keyword>
<protein>
    <recommendedName>
        <fullName evidence="1">PDZ domain-containing protein</fullName>
    </recommendedName>
</protein>
<comment type="caution">
    <text evidence="2">The sequence shown here is derived from an EMBL/GenBank/DDBJ whole genome shotgun (WGS) entry which is preliminary data.</text>
</comment>
<dbReference type="SUPFAM" id="SSF50156">
    <property type="entry name" value="PDZ domain-like"/>
    <property type="match status" value="1"/>
</dbReference>
<dbReference type="PROSITE" id="PS50106">
    <property type="entry name" value="PDZ"/>
    <property type="match status" value="1"/>
</dbReference>
<evidence type="ECO:0000313" key="3">
    <source>
        <dbReference type="Proteomes" id="UP001321473"/>
    </source>
</evidence>
<organism evidence="2 3">
    <name type="scientific">Amblyomma americanum</name>
    <name type="common">Lone star tick</name>
    <dbReference type="NCBI Taxonomy" id="6943"/>
    <lineage>
        <taxon>Eukaryota</taxon>
        <taxon>Metazoa</taxon>
        <taxon>Ecdysozoa</taxon>
        <taxon>Arthropoda</taxon>
        <taxon>Chelicerata</taxon>
        <taxon>Arachnida</taxon>
        <taxon>Acari</taxon>
        <taxon>Parasitiformes</taxon>
        <taxon>Ixodida</taxon>
        <taxon>Ixodoidea</taxon>
        <taxon>Ixodidae</taxon>
        <taxon>Amblyomminae</taxon>
        <taxon>Amblyomma</taxon>
    </lineage>
</organism>
<accession>A0AAQ4DZZ7</accession>
<gene>
    <name evidence="2" type="ORF">V5799_005183</name>
</gene>
<sequence length="280" mass="29444">MLENTGSSSSTVWKRDLPVRVPRTACSSFDATRVPCPRLGAQPFRRGPKNGPISHTEVDHARDDVDAVFPLDSAISEPFVLRTVQAILLTLLRCDFAPCARGGGGGTQPARARGGRDIIEQEGNLTSGPAVFDNVGDNGGRASAPAGFSARPGGQRQGICVQVCTCRILTLRGTSTTCAAKVFTVALRKSPGCGLGLGILKDGGGASEPGFVRVHELYPGKPAQLCGRLRTGDVILKVTVVRLLGKSTAVSMQLCLRDSQGQRCPPARQEHSGQYAALPT</sequence>
<name>A0AAQ4DZZ7_AMBAM</name>
<reference evidence="2 3" key="1">
    <citation type="journal article" date="2023" name="Arcadia Sci">
        <title>De novo assembly of a long-read Amblyomma americanum tick genome.</title>
        <authorList>
            <person name="Chou S."/>
            <person name="Poskanzer K.E."/>
            <person name="Rollins M."/>
            <person name="Thuy-Boun P.S."/>
        </authorList>
    </citation>
    <scope>NUCLEOTIDE SEQUENCE [LARGE SCALE GENOMIC DNA]</scope>
    <source>
        <strain evidence="2">F_SG_1</strain>
        <tissue evidence="2">Salivary glands</tissue>
    </source>
</reference>
<dbReference type="EMBL" id="JARKHS020024593">
    <property type="protein sequence ID" value="KAK8768037.1"/>
    <property type="molecule type" value="Genomic_DNA"/>
</dbReference>
<dbReference type="InterPro" id="IPR036034">
    <property type="entry name" value="PDZ_sf"/>
</dbReference>